<dbReference type="Gene3D" id="2.60.120.330">
    <property type="entry name" value="B-lactam Antibiotic, Isopenicillin N Synthase, Chain"/>
    <property type="match status" value="1"/>
</dbReference>
<protein>
    <submittedName>
        <fullName evidence="1">Uncharacterized protein</fullName>
    </submittedName>
</protein>
<name>D8SWH4_SELML</name>
<dbReference type="EMBL" id="GL377648">
    <property type="protein sequence ID" value="EFJ11293.1"/>
    <property type="molecule type" value="Genomic_DNA"/>
</dbReference>
<feature type="non-terminal residue" evidence="1">
    <location>
        <position position="1"/>
    </location>
</feature>
<evidence type="ECO:0000313" key="2">
    <source>
        <dbReference type="Proteomes" id="UP000001514"/>
    </source>
</evidence>
<accession>D8SWH4</accession>
<organism evidence="2">
    <name type="scientific">Selaginella moellendorffii</name>
    <name type="common">Spikemoss</name>
    <dbReference type="NCBI Taxonomy" id="88036"/>
    <lineage>
        <taxon>Eukaryota</taxon>
        <taxon>Viridiplantae</taxon>
        <taxon>Streptophyta</taxon>
        <taxon>Embryophyta</taxon>
        <taxon>Tracheophyta</taxon>
        <taxon>Lycopodiopsida</taxon>
        <taxon>Selaginellales</taxon>
        <taxon>Selaginellaceae</taxon>
        <taxon>Selaginella</taxon>
    </lineage>
</organism>
<dbReference type="AlphaFoldDB" id="D8SWH4"/>
<dbReference type="InterPro" id="IPR027443">
    <property type="entry name" value="IPNS-like_sf"/>
</dbReference>
<dbReference type="SUPFAM" id="SSF51197">
    <property type="entry name" value="Clavaminate synthase-like"/>
    <property type="match status" value="1"/>
</dbReference>
<dbReference type="Gramene" id="EFJ11293">
    <property type="protein sequence ID" value="EFJ11293"/>
    <property type="gene ID" value="SELMODRAFT_126544"/>
</dbReference>
<reference evidence="1 2" key="1">
    <citation type="journal article" date="2011" name="Science">
        <title>The Selaginella genome identifies genetic changes associated with the evolution of vascular plants.</title>
        <authorList>
            <person name="Banks J.A."/>
            <person name="Nishiyama T."/>
            <person name="Hasebe M."/>
            <person name="Bowman J.L."/>
            <person name="Gribskov M."/>
            <person name="dePamphilis C."/>
            <person name="Albert V.A."/>
            <person name="Aono N."/>
            <person name="Aoyama T."/>
            <person name="Ambrose B.A."/>
            <person name="Ashton N.W."/>
            <person name="Axtell M.J."/>
            <person name="Barker E."/>
            <person name="Barker M.S."/>
            <person name="Bennetzen J.L."/>
            <person name="Bonawitz N.D."/>
            <person name="Chapple C."/>
            <person name="Cheng C."/>
            <person name="Correa L.G."/>
            <person name="Dacre M."/>
            <person name="DeBarry J."/>
            <person name="Dreyer I."/>
            <person name="Elias M."/>
            <person name="Engstrom E.M."/>
            <person name="Estelle M."/>
            <person name="Feng L."/>
            <person name="Finet C."/>
            <person name="Floyd S.K."/>
            <person name="Frommer W.B."/>
            <person name="Fujita T."/>
            <person name="Gramzow L."/>
            <person name="Gutensohn M."/>
            <person name="Harholt J."/>
            <person name="Hattori M."/>
            <person name="Heyl A."/>
            <person name="Hirai T."/>
            <person name="Hiwatashi Y."/>
            <person name="Ishikawa M."/>
            <person name="Iwata M."/>
            <person name="Karol K.G."/>
            <person name="Koehler B."/>
            <person name="Kolukisaoglu U."/>
            <person name="Kubo M."/>
            <person name="Kurata T."/>
            <person name="Lalonde S."/>
            <person name="Li K."/>
            <person name="Li Y."/>
            <person name="Litt A."/>
            <person name="Lyons E."/>
            <person name="Manning G."/>
            <person name="Maruyama T."/>
            <person name="Michael T.P."/>
            <person name="Mikami K."/>
            <person name="Miyazaki S."/>
            <person name="Morinaga S."/>
            <person name="Murata T."/>
            <person name="Mueller-Roeber B."/>
            <person name="Nelson D.R."/>
            <person name="Obara M."/>
            <person name="Oguri Y."/>
            <person name="Olmstead R.G."/>
            <person name="Onodera N."/>
            <person name="Petersen B.L."/>
            <person name="Pils B."/>
            <person name="Prigge M."/>
            <person name="Rensing S.A."/>
            <person name="Riano-Pachon D.M."/>
            <person name="Roberts A.W."/>
            <person name="Sato Y."/>
            <person name="Scheller H.V."/>
            <person name="Schulz B."/>
            <person name="Schulz C."/>
            <person name="Shakirov E.V."/>
            <person name="Shibagaki N."/>
            <person name="Shinohara N."/>
            <person name="Shippen D.E."/>
            <person name="Soerensen I."/>
            <person name="Sotooka R."/>
            <person name="Sugimoto N."/>
            <person name="Sugita M."/>
            <person name="Sumikawa N."/>
            <person name="Tanurdzic M."/>
            <person name="Theissen G."/>
            <person name="Ulvskov P."/>
            <person name="Wakazuki S."/>
            <person name="Weng J.K."/>
            <person name="Willats W.W."/>
            <person name="Wipf D."/>
            <person name="Wolf P.G."/>
            <person name="Yang L."/>
            <person name="Zimmer A.D."/>
            <person name="Zhu Q."/>
            <person name="Mitros T."/>
            <person name="Hellsten U."/>
            <person name="Loque D."/>
            <person name="Otillar R."/>
            <person name="Salamov A."/>
            <person name="Schmutz J."/>
            <person name="Shapiro H."/>
            <person name="Lindquist E."/>
            <person name="Lucas S."/>
            <person name="Rokhsar D."/>
            <person name="Grigoriev I.V."/>
        </authorList>
    </citation>
    <scope>NUCLEOTIDE SEQUENCE [LARGE SCALE GENOMIC DNA]</scope>
</reference>
<dbReference type="KEGG" id="smo:SELMODRAFT_126544"/>
<dbReference type="Proteomes" id="UP000001514">
    <property type="component" value="Unassembled WGS sequence"/>
</dbReference>
<gene>
    <name evidence="1" type="ORF">SELMODRAFT_126544</name>
</gene>
<evidence type="ECO:0000313" key="1">
    <source>
        <dbReference type="EMBL" id="EFJ11293.1"/>
    </source>
</evidence>
<dbReference type="InParanoid" id="D8SWH4"/>
<keyword evidence="2" id="KW-1185">Reference proteome</keyword>
<sequence length="51" mass="5584">RTILNAGKSRASVGLFYDPSSDVRVSPIPKLLDPEHPAAYNPWSRACLEST</sequence>
<dbReference type="HOGENOM" id="CLU_3112646_0_0_1"/>
<proteinExistence type="predicted"/>